<dbReference type="OrthoDB" id="1103109at2759"/>
<reference evidence="7" key="1">
    <citation type="journal article" date="2020" name="Nat. Commun.">
        <title>Genome sequence of the cluster root forming white lupin.</title>
        <authorList>
            <person name="Hufnagel B."/>
            <person name="Marques A."/>
            <person name="Soriano A."/>
            <person name="Marques L."/>
            <person name="Divol F."/>
            <person name="Doumas P."/>
            <person name="Sallet E."/>
            <person name="Mancinotti D."/>
            <person name="Carrere S."/>
            <person name="Marande W."/>
            <person name="Arribat S."/>
            <person name="Keller J."/>
            <person name="Huneau C."/>
            <person name="Blein T."/>
            <person name="Aime D."/>
            <person name="Laguerre M."/>
            <person name="Taylor J."/>
            <person name="Schubert V."/>
            <person name="Nelson M."/>
            <person name="Geu-Flores F."/>
            <person name="Crespi M."/>
            <person name="Gallardo-Guerrero K."/>
            <person name="Delaux P.-M."/>
            <person name="Salse J."/>
            <person name="Berges H."/>
            <person name="Guyot R."/>
            <person name="Gouzy J."/>
            <person name="Peret B."/>
        </authorList>
    </citation>
    <scope>NUCLEOTIDE SEQUENCE [LARGE SCALE GENOMIC DNA]</scope>
    <source>
        <strain evidence="7">cv. Amiga</strain>
    </source>
</reference>
<dbReference type="PANTHER" id="PTHR31602:SF81">
    <property type="entry name" value="GROWTH-REGULATING FACTOR 9"/>
    <property type="match status" value="1"/>
</dbReference>
<comment type="subcellular location">
    <subcellularLocation>
        <location evidence="3">Nucleus</location>
    </subcellularLocation>
</comment>
<evidence type="ECO:0000259" key="5">
    <source>
        <dbReference type="PROSITE" id="PS51667"/>
    </source>
</evidence>
<comment type="caution">
    <text evidence="6">The sequence shown here is derived from an EMBL/GenBank/DDBJ whole genome shotgun (WGS) entry which is preliminary data.</text>
</comment>
<evidence type="ECO:0000313" key="6">
    <source>
        <dbReference type="EMBL" id="KAE9603238.1"/>
    </source>
</evidence>
<dbReference type="InterPro" id="IPR014977">
    <property type="entry name" value="WRC_dom"/>
</dbReference>
<evidence type="ECO:0000256" key="3">
    <source>
        <dbReference type="RuleBase" id="RU367127"/>
    </source>
</evidence>
<evidence type="ECO:0000256" key="1">
    <source>
        <dbReference type="ARBA" id="ARBA00023242"/>
    </source>
</evidence>
<dbReference type="GO" id="GO:0005524">
    <property type="term" value="F:ATP binding"/>
    <property type="evidence" value="ECO:0007669"/>
    <property type="project" value="UniProtKB-UniRule"/>
</dbReference>
<evidence type="ECO:0000313" key="7">
    <source>
        <dbReference type="Proteomes" id="UP000447434"/>
    </source>
</evidence>
<dbReference type="Pfam" id="PF08879">
    <property type="entry name" value="WRC"/>
    <property type="match status" value="2"/>
</dbReference>
<accession>A0A6A4PP34</accession>
<comment type="caution">
    <text evidence="2">Lacks conserved residue(s) required for the propagation of feature annotation.</text>
</comment>
<evidence type="ECO:0000256" key="4">
    <source>
        <dbReference type="SAM" id="MobiDB-lite"/>
    </source>
</evidence>
<evidence type="ECO:0000256" key="2">
    <source>
        <dbReference type="PROSITE-ProRule" id="PRU01002"/>
    </source>
</evidence>
<dbReference type="GO" id="GO:0006351">
    <property type="term" value="P:DNA-templated transcription"/>
    <property type="evidence" value="ECO:0007669"/>
    <property type="project" value="UniProtKB-UniRule"/>
</dbReference>
<dbReference type="InterPro" id="IPR031137">
    <property type="entry name" value="GRF"/>
</dbReference>
<dbReference type="EMBL" id="WOCE01000012">
    <property type="protein sequence ID" value="KAE9603238.1"/>
    <property type="molecule type" value="Genomic_DNA"/>
</dbReference>
<proteinExistence type="inferred from homology"/>
<comment type="domain">
    <text evidence="3">The QLQ domain and WRC domain may be involved in protein-protein interaction and DNA-binding, respectively.</text>
</comment>
<dbReference type="PROSITE" id="PS51667">
    <property type="entry name" value="WRC"/>
    <property type="match status" value="2"/>
</dbReference>
<sequence>MEAKPLRSVPFSHNKTSGEESEPHKKKNGVILVNDEEKKRVVDVMVKEVNSVIVSAVHTEPINKNTLIKAPHYYHKCCIFTEAQRSELYHQVLIFNHFACNLFLNHHHHLVAAFPSYMSGYSNQGYDYGSMMMDLEPQRCRRTDGKKWRCSRNVVPNQKYCERHMHRGCNRSRKRVETSQLNSSLIINPSGKLQTKLTSSNAESAASNADPLGTRHIKMSSCAEPRNQRVADTSSINSRLKTIVGSDDYLNSFSPATAIAPLVTTFSNSTSVASDSRRGLLLCKKDNQTKSCVSDNVGVKSGAKGSIISAGIGFSPRSVLQGNVCESSPMDFSESPSPIACILLMLLGISGCNNSYINDRNNVELEPGRCRRTDGKKWRCKSPVISGQKYCANHMHRGSKRRFPEYEPAATDSAVTIAQLPCSTATTNIQKAHCSIPNTSLSMSIPESAAPLIKCNEKSPCRNDTNTMDDYSYASS</sequence>
<keyword evidence="1 3" id="KW-0539">Nucleus</keyword>
<keyword evidence="3" id="KW-0804">Transcription</keyword>
<dbReference type="PANTHER" id="PTHR31602">
    <property type="entry name" value="GROWTH-REGULATING FACTOR 5"/>
    <property type="match status" value="1"/>
</dbReference>
<comment type="function">
    <text evidence="3">Transcription activator.</text>
</comment>
<name>A0A6A4PP34_LUPAL</name>
<dbReference type="AlphaFoldDB" id="A0A6A4PP34"/>
<dbReference type="Proteomes" id="UP000447434">
    <property type="component" value="Chromosome 12"/>
</dbReference>
<keyword evidence="7" id="KW-1185">Reference proteome</keyword>
<feature type="domain" description="WRC" evidence="5">
    <location>
        <begin position="364"/>
        <end position="408"/>
    </location>
</feature>
<keyword evidence="3" id="KW-0805">Transcription regulation</keyword>
<protein>
    <recommendedName>
        <fullName evidence="3">Growth-regulating factor</fullName>
    </recommendedName>
</protein>
<feature type="domain" description="WRC" evidence="5">
    <location>
        <begin position="134"/>
        <end position="178"/>
    </location>
</feature>
<keyword evidence="3" id="KW-0010">Activator</keyword>
<organism evidence="6 7">
    <name type="scientific">Lupinus albus</name>
    <name type="common">White lupine</name>
    <name type="synonym">Lupinus termis</name>
    <dbReference type="NCBI Taxonomy" id="3870"/>
    <lineage>
        <taxon>Eukaryota</taxon>
        <taxon>Viridiplantae</taxon>
        <taxon>Streptophyta</taxon>
        <taxon>Embryophyta</taxon>
        <taxon>Tracheophyta</taxon>
        <taxon>Spermatophyta</taxon>
        <taxon>Magnoliopsida</taxon>
        <taxon>eudicotyledons</taxon>
        <taxon>Gunneridae</taxon>
        <taxon>Pentapetalae</taxon>
        <taxon>rosids</taxon>
        <taxon>fabids</taxon>
        <taxon>Fabales</taxon>
        <taxon>Fabaceae</taxon>
        <taxon>Papilionoideae</taxon>
        <taxon>50 kb inversion clade</taxon>
        <taxon>genistoids sensu lato</taxon>
        <taxon>core genistoids</taxon>
        <taxon>Genisteae</taxon>
        <taxon>Lupinus</taxon>
    </lineage>
</organism>
<dbReference type="GO" id="GO:0032502">
    <property type="term" value="P:developmental process"/>
    <property type="evidence" value="ECO:0007669"/>
    <property type="project" value="InterPro"/>
</dbReference>
<gene>
    <name evidence="6" type="ORF">Lalb_Chr12g0208411</name>
</gene>
<comment type="similarity">
    <text evidence="3">Belongs to the GRF family.</text>
</comment>
<feature type="region of interest" description="Disordered" evidence="4">
    <location>
        <begin position="1"/>
        <end position="27"/>
    </location>
</feature>
<dbReference type="GO" id="GO:0005634">
    <property type="term" value="C:nucleus"/>
    <property type="evidence" value="ECO:0007669"/>
    <property type="project" value="UniProtKB-SubCell"/>
</dbReference>